<evidence type="ECO:0000313" key="2">
    <source>
        <dbReference type="Proteomes" id="UP000654482"/>
    </source>
</evidence>
<name>A0A8J7DUT9_9CYAN</name>
<dbReference type="SUPFAM" id="SSF54427">
    <property type="entry name" value="NTF2-like"/>
    <property type="match status" value="1"/>
</dbReference>
<organism evidence="1 2">
    <name type="scientific">Lusitaniella coriacea LEGE 07157</name>
    <dbReference type="NCBI Taxonomy" id="945747"/>
    <lineage>
        <taxon>Bacteria</taxon>
        <taxon>Bacillati</taxon>
        <taxon>Cyanobacteriota</taxon>
        <taxon>Cyanophyceae</taxon>
        <taxon>Spirulinales</taxon>
        <taxon>Lusitaniellaceae</taxon>
        <taxon>Lusitaniella</taxon>
    </lineage>
</organism>
<comment type="caution">
    <text evidence="1">The sequence shown here is derived from an EMBL/GenBank/DDBJ whole genome shotgun (WGS) entry which is preliminary data.</text>
</comment>
<dbReference type="InterPro" id="IPR032710">
    <property type="entry name" value="NTF2-like_dom_sf"/>
</dbReference>
<dbReference type="Proteomes" id="UP000654482">
    <property type="component" value="Unassembled WGS sequence"/>
</dbReference>
<protein>
    <submittedName>
        <fullName evidence="1">Nuclear transport factor 2 family protein</fullName>
    </submittedName>
</protein>
<dbReference type="EMBL" id="JADEWZ010000001">
    <property type="protein sequence ID" value="MBE9114455.1"/>
    <property type="molecule type" value="Genomic_DNA"/>
</dbReference>
<sequence>MGILGTVRQRCSRAFAWGGSLSFVVSLGLTLSWGSVVRAASPDTAPPEVTNILRQIETAANSRSLEAVMDYYSPDFTNSDNLNRSDFSEALSQLWERYPQLDYRTELQEWETRDGGLITETVTYITGVRKNGGQGIKLEATVRSRQLIENNKIVRQEILSERSQLSVGNNPPEVRVNLPERVRPGERYNFDAIVTEPLGEDLLLGAALEEKIEGERYLEPGAFDLELLQAGGLFKVGRAPEEEDNHWVSAILIRGDGMTVITQRLQVGEQSSVLGSGR</sequence>
<keyword evidence="2" id="KW-1185">Reference proteome</keyword>
<accession>A0A8J7DUT9</accession>
<proteinExistence type="predicted"/>
<dbReference type="AlphaFoldDB" id="A0A8J7DUT9"/>
<gene>
    <name evidence="1" type="ORF">IQ249_00960</name>
</gene>
<reference evidence="1" key="1">
    <citation type="submission" date="2020-10" db="EMBL/GenBank/DDBJ databases">
        <authorList>
            <person name="Castelo-Branco R."/>
            <person name="Eusebio N."/>
            <person name="Adriana R."/>
            <person name="Vieira A."/>
            <person name="Brugerolle De Fraissinette N."/>
            <person name="Rezende De Castro R."/>
            <person name="Schneider M.P."/>
            <person name="Vasconcelos V."/>
            <person name="Leao P.N."/>
        </authorList>
    </citation>
    <scope>NUCLEOTIDE SEQUENCE</scope>
    <source>
        <strain evidence="1">LEGE 07157</strain>
    </source>
</reference>
<evidence type="ECO:0000313" key="1">
    <source>
        <dbReference type="EMBL" id="MBE9114455.1"/>
    </source>
</evidence>
<dbReference type="RefSeq" id="WP_194027530.1">
    <property type="nucleotide sequence ID" value="NZ_JADEWZ010000001.1"/>
</dbReference>